<feature type="binding site" evidence="2">
    <location>
        <begin position="28"/>
        <end position="31"/>
    </location>
    <ligand>
        <name>substrate</name>
    </ligand>
</feature>
<comment type="function">
    <text evidence="2">Catalyzes the reversible conversion of ribose-5-phosphate to ribulose 5-phosphate.</text>
</comment>
<protein>
    <recommendedName>
        <fullName evidence="2">Ribose-5-phosphate isomerase A</fullName>
        <ecNumber evidence="2">5.3.1.6</ecNumber>
    </recommendedName>
    <alternativeName>
        <fullName evidence="2">Phosphoriboisomerase A</fullName>
        <shortName evidence="2">PRI</shortName>
    </alternativeName>
</protein>
<comment type="caution">
    <text evidence="3">The sequence shown here is derived from an EMBL/GenBank/DDBJ whole genome shotgun (WGS) entry which is preliminary data.</text>
</comment>
<feature type="binding site" evidence="2">
    <location>
        <position position="123"/>
    </location>
    <ligand>
        <name>substrate</name>
    </ligand>
</feature>
<dbReference type="HAMAP" id="MF_00170">
    <property type="entry name" value="Rib_5P_isom_A"/>
    <property type="match status" value="1"/>
</dbReference>
<comment type="catalytic activity">
    <reaction evidence="2">
        <text>aldehydo-D-ribose 5-phosphate = D-ribulose 5-phosphate</text>
        <dbReference type="Rhea" id="RHEA:14657"/>
        <dbReference type="ChEBI" id="CHEBI:58121"/>
        <dbReference type="ChEBI" id="CHEBI:58273"/>
        <dbReference type="EC" id="5.3.1.6"/>
    </reaction>
</comment>
<dbReference type="EMBL" id="JAQQKV010000001">
    <property type="protein sequence ID" value="MDC7674546.1"/>
    <property type="molecule type" value="Genomic_DNA"/>
</dbReference>
<dbReference type="CDD" id="cd01398">
    <property type="entry name" value="RPI_A"/>
    <property type="match status" value="1"/>
</dbReference>
<dbReference type="SUPFAM" id="SSF100950">
    <property type="entry name" value="NagB/RpiA/CoA transferase-like"/>
    <property type="match status" value="1"/>
</dbReference>
<dbReference type="Gene3D" id="3.40.50.1360">
    <property type="match status" value="1"/>
</dbReference>
<sequence>MSAETQKEQSGLAAIAYVKDGMKVGLGTGSTAAHFVKAIADTVKAGMKLTLVSTSVQTTTLAQSLGLTILDINDVGSLDLCVDGADEIGPGLALIKGGGGALLREKLIWEQAKTCIVIADAAKHVKTLGAFALPIEVEPFAYKGTVNRICDVLAEFEIQKVPTLRKKDGQPFITDGSNLIFDVSCGQISDPAGLAAALKATTGVVDHGLFLDLAEFALLGTDDGVKVLEP</sequence>
<evidence type="ECO:0000256" key="1">
    <source>
        <dbReference type="ARBA" id="ARBA00023235"/>
    </source>
</evidence>
<dbReference type="RefSeq" id="WP_272742875.1">
    <property type="nucleotide sequence ID" value="NZ_JAQQKV010000001.1"/>
</dbReference>
<dbReference type="SUPFAM" id="SSF75445">
    <property type="entry name" value="D-ribose-5-phosphate isomerase (RpiA), lid domain"/>
    <property type="match status" value="1"/>
</dbReference>
<proteinExistence type="inferred from homology"/>
<name>A0ABT5HEP5_9CAUL</name>
<evidence type="ECO:0000256" key="2">
    <source>
        <dbReference type="HAMAP-Rule" id="MF_00170"/>
    </source>
</evidence>
<keyword evidence="1 2" id="KW-0413">Isomerase</keyword>
<dbReference type="NCBIfam" id="NF001924">
    <property type="entry name" value="PRK00702.1"/>
    <property type="match status" value="1"/>
</dbReference>
<dbReference type="InterPro" id="IPR004788">
    <property type="entry name" value="Ribose5P_isomerase_type_A"/>
</dbReference>
<dbReference type="GO" id="GO:0004751">
    <property type="term" value="F:ribose-5-phosphate isomerase activity"/>
    <property type="evidence" value="ECO:0007669"/>
    <property type="project" value="UniProtKB-EC"/>
</dbReference>
<feature type="active site" description="Proton acceptor" evidence="2">
    <location>
        <position position="105"/>
    </location>
</feature>
<dbReference type="Proteomes" id="UP001218579">
    <property type="component" value="Unassembled WGS sequence"/>
</dbReference>
<gene>
    <name evidence="2 3" type="primary">rpiA</name>
    <name evidence="3" type="ORF">PQU98_00225</name>
</gene>
<keyword evidence="4" id="KW-1185">Reference proteome</keyword>
<evidence type="ECO:0000313" key="3">
    <source>
        <dbReference type="EMBL" id="MDC7674546.1"/>
    </source>
</evidence>
<dbReference type="PANTHER" id="PTHR11934">
    <property type="entry name" value="RIBOSE-5-PHOSPHATE ISOMERASE"/>
    <property type="match status" value="1"/>
</dbReference>
<evidence type="ECO:0000313" key="4">
    <source>
        <dbReference type="Proteomes" id="UP001218579"/>
    </source>
</evidence>
<dbReference type="Pfam" id="PF06026">
    <property type="entry name" value="Rib_5-P_isom_A"/>
    <property type="match status" value="1"/>
</dbReference>
<comment type="subunit">
    <text evidence="2">Homodimer.</text>
</comment>
<accession>A0ABT5HEP5</accession>
<comment type="similarity">
    <text evidence="2">Belongs to the ribose 5-phosphate isomerase family.</text>
</comment>
<dbReference type="InterPro" id="IPR037171">
    <property type="entry name" value="NagB/RpiA_transferase-like"/>
</dbReference>
<dbReference type="NCBIfam" id="TIGR00021">
    <property type="entry name" value="rpiA"/>
    <property type="match status" value="1"/>
</dbReference>
<dbReference type="InterPro" id="IPR020672">
    <property type="entry name" value="Ribose5P_isomerase_typA_subgr"/>
</dbReference>
<feature type="binding site" evidence="2">
    <location>
        <begin position="96"/>
        <end position="99"/>
    </location>
    <ligand>
        <name>substrate</name>
    </ligand>
</feature>
<feature type="binding site" evidence="2">
    <location>
        <begin position="83"/>
        <end position="86"/>
    </location>
    <ligand>
        <name>substrate</name>
    </ligand>
</feature>
<dbReference type="EC" id="5.3.1.6" evidence="2"/>
<comment type="pathway">
    <text evidence="2">Carbohydrate degradation; pentose phosphate pathway; D-ribose 5-phosphate from D-ribulose 5-phosphate (non-oxidative stage): step 1/1.</text>
</comment>
<reference evidence="3 4" key="1">
    <citation type="submission" date="2023-01" db="EMBL/GenBank/DDBJ databases">
        <title>Novel species of the genus Asticcacaulis isolated from rivers.</title>
        <authorList>
            <person name="Lu H."/>
        </authorList>
    </citation>
    <scope>NUCLEOTIDE SEQUENCE [LARGE SCALE GENOMIC DNA]</scope>
    <source>
        <strain evidence="3 4">LKC15W</strain>
    </source>
</reference>
<dbReference type="PANTHER" id="PTHR11934:SF0">
    <property type="entry name" value="RIBOSE-5-PHOSPHATE ISOMERASE"/>
    <property type="match status" value="1"/>
</dbReference>
<dbReference type="Gene3D" id="3.30.70.260">
    <property type="match status" value="1"/>
</dbReference>
<organism evidence="3 4">
    <name type="scientific">Asticcacaulis machinosus</name>
    <dbReference type="NCBI Taxonomy" id="2984211"/>
    <lineage>
        <taxon>Bacteria</taxon>
        <taxon>Pseudomonadati</taxon>
        <taxon>Pseudomonadota</taxon>
        <taxon>Alphaproteobacteria</taxon>
        <taxon>Caulobacterales</taxon>
        <taxon>Caulobacteraceae</taxon>
        <taxon>Asticcacaulis</taxon>
    </lineage>
</organism>